<keyword evidence="5" id="KW-1185">Reference proteome</keyword>
<feature type="domain" description="Phosphoribosyltransferase" evidence="3">
    <location>
        <begin position="383"/>
        <end position="431"/>
    </location>
</feature>
<feature type="compositionally biased region" description="Low complexity" evidence="2">
    <location>
        <begin position="28"/>
        <end position="64"/>
    </location>
</feature>
<dbReference type="InterPro" id="IPR051910">
    <property type="entry name" value="ComF/GntX_DNA_util-trans"/>
</dbReference>
<proteinExistence type="inferred from homology"/>
<comment type="similarity">
    <text evidence="1">Belongs to the ComF/GntX family.</text>
</comment>
<dbReference type="SUPFAM" id="SSF53271">
    <property type="entry name" value="PRTase-like"/>
    <property type="match status" value="1"/>
</dbReference>
<dbReference type="OrthoDB" id="5244859at2"/>
<gene>
    <name evidence="4" type="ORF">SAMN04488561_0813</name>
</gene>
<name>A0A1H5HC48_9ACTN</name>
<evidence type="ECO:0000256" key="2">
    <source>
        <dbReference type="SAM" id="MobiDB-lite"/>
    </source>
</evidence>
<evidence type="ECO:0000259" key="3">
    <source>
        <dbReference type="Pfam" id="PF00156"/>
    </source>
</evidence>
<dbReference type="Gene3D" id="3.40.50.2020">
    <property type="match status" value="1"/>
</dbReference>
<evidence type="ECO:0000256" key="1">
    <source>
        <dbReference type="ARBA" id="ARBA00008007"/>
    </source>
</evidence>
<evidence type="ECO:0000313" key="5">
    <source>
        <dbReference type="Proteomes" id="UP000181980"/>
    </source>
</evidence>
<organism evidence="4 5">
    <name type="scientific">Jiangella alba</name>
    <dbReference type="NCBI Taxonomy" id="561176"/>
    <lineage>
        <taxon>Bacteria</taxon>
        <taxon>Bacillati</taxon>
        <taxon>Actinomycetota</taxon>
        <taxon>Actinomycetes</taxon>
        <taxon>Jiangellales</taxon>
        <taxon>Jiangellaceae</taxon>
        <taxon>Jiangella</taxon>
    </lineage>
</organism>
<dbReference type="STRING" id="561176.SAMN04488561_0813"/>
<dbReference type="CDD" id="cd06223">
    <property type="entry name" value="PRTases_typeI"/>
    <property type="match status" value="1"/>
</dbReference>
<dbReference type="InterPro" id="IPR000836">
    <property type="entry name" value="PRTase_dom"/>
</dbReference>
<dbReference type="PANTHER" id="PTHR47505">
    <property type="entry name" value="DNA UTILIZATION PROTEIN YHGH"/>
    <property type="match status" value="1"/>
</dbReference>
<feature type="region of interest" description="Disordered" evidence="2">
    <location>
        <begin position="1"/>
        <end position="87"/>
    </location>
</feature>
<dbReference type="InterPro" id="IPR029057">
    <property type="entry name" value="PRTase-like"/>
</dbReference>
<sequence length="436" mass="44505">MIIYSRITAHTSQPESHARAATRPSHPESAADATARTSRAEAAARTNRADAAARTNRADAAARNNRAEAPEHATAAATRSGRPGSTARAATQTLHVVARAGPSRPAGPRRAGVRPALVRLRHTVARLGHAAADLALGSTCAGCGEHAGLLCPPCRAALLGSAARLRTVPGRPDLPLAGAAAYADAVGAAIIDHKERGRLPLAKPLGDALAVAITATTDHLAAPIPDRAIHGAAPALDRATHGAIRLAAPTPSRAIHAAAHGAPYLAAPTVDHAIHGAATHARATHARATHLAAPTLDPAVLATTASGHATHGDRPIVLIPVPSAPSAVRHRGHDPVLRTARRAAATLQRSGQAATVVPCLRHGRRVADQAGLDRHEREHNLYGSLVATAAATRRTTGCCVVIVDDVMTTGATLRESARALEAAGLRPCAAAVIAVV</sequence>
<accession>A0A1H5HC48</accession>
<dbReference type="EMBL" id="FNUC01000003">
    <property type="protein sequence ID" value="SEE25549.1"/>
    <property type="molecule type" value="Genomic_DNA"/>
</dbReference>
<dbReference type="Pfam" id="PF00156">
    <property type="entry name" value="Pribosyltran"/>
    <property type="match status" value="1"/>
</dbReference>
<evidence type="ECO:0000313" key="4">
    <source>
        <dbReference type="EMBL" id="SEE25549.1"/>
    </source>
</evidence>
<dbReference type="Proteomes" id="UP000181980">
    <property type="component" value="Unassembled WGS sequence"/>
</dbReference>
<protein>
    <recommendedName>
        <fullName evidence="3">Phosphoribosyltransferase domain-containing protein</fullName>
    </recommendedName>
</protein>
<dbReference type="RefSeq" id="WP_069110389.1">
    <property type="nucleotide sequence ID" value="NZ_FNUC01000003.1"/>
</dbReference>
<dbReference type="AlphaFoldDB" id="A0A1H5HC48"/>
<reference evidence="5" key="1">
    <citation type="submission" date="2016-10" db="EMBL/GenBank/DDBJ databases">
        <authorList>
            <person name="Varghese N."/>
            <person name="Submissions S."/>
        </authorList>
    </citation>
    <scope>NUCLEOTIDE SEQUENCE [LARGE SCALE GENOMIC DNA]</scope>
    <source>
        <strain evidence="5">DSM 45237</strain>
    </source>
</reference>
<dbReference type="PANTHER" id="PTHR47505:SF1">
    <property type="entry name" value="DNA UTILIZATION PROTEIN YHGH"/>
    <property type="match status" value="1"/>
</dbReference>